<proteinExistence type="inferred from homology"/>
<accession>C7LZL0</accession>
<keyword evidence="2" id="KW-0812">Transmembrane</keyword>
<sequence length="89" mass="9679">MGVRGLLIDLLELYEIIIVLSVVLSWFPVTNPGGTLHEIRIILGRLTEPVLGPIRRVMPAIGGGGVRLDLSPLIVILVIQLLLIPIIAR</sequence>
<organism evidence="3 4">
    <name type="scientific">Acidimicrobium ferrooxidans (strain DSM 10331 / JCM 15462 / NBRC 103882 / ICP)</name>
    <dbReference type="NCBI Taxonomy" id="525909"/>
    <lineage>
        <taxon>Bacteria</taxon>
        <taxon>Bacillati</taxon>
        <taxon>Actinomycetota</taxon>
        <taxon>Acidimicrobiia</taxon>
        <taxon>Acidimicrobiales</taxon>
        <taxon>Acidimicrobiaceae</taxon>
        <taxon>Acidimicrobium</taxon>
    </lineage>
</organism>
<dbReference type="STRING" id="525909.Afer_1237"/>
<dbReference type="KEGG" id="afo:Afer_1237"/>
<gene>
    <name evidence="3" type="ordered locus">Afer_1237</name>
</gene>
<dbReference type="InterPro" id="IPR003425">
    <property type="entry name" value="CCB3/YggT"/>
</dbReference>
<dbReference type="HOGENOM" id="CLU_136788_5_2_11"/>
<protein>
    <recommendedName>
        <fullName evidence="5">YggT family protein</fullName>
    </recommendedName>
</protein>
<feature type="transmembrane region" description="Helical" evidence="2">
    <location>
        <begin position="70"/>
        <end position="88"/>
    </location>
</feature>
<evidence type="ECO:0000256" key="1">
    <source>
        <dbReference type="ARBA" id="ARBA00010894"/>
    </source>
</evidence>
<dbReference type="OrthoDB" id="3216131at2"/>
<dbReference type="AlphaFoldDB" id="C7LZL0"/>
<keyword evidence="2" id="KW-1133">Transmembrane helix</keyword>
<evidence type="ECO:0000313" key="3">
    <source>
        <dbReference type="EMBL" id="ACU54168.1"/>
    </source>
</evidence>
<dbReference type="EMBL" id="CP001631">
    <property type="protein sequence ID" value="ACU54168.1"/>
    <property type="molecule type" value="Genomic_DNA"/>
</dbReference>
<comment type="similarity">
    <text evidence="1">Belongs to the YggT family.</text>
</comment>
<dbReference type="GO" id="GO:0016020">
    <property type="term" value="C:membrane"/>
    <property type="evidence" value="ECO:0007669"/>
    <property type="project" value="InterPro"/>
</dbReference>
<dbReference type="Pfam" id="PF02325">
    <property type="entry name" value="CCB3_YggT"/>
    <property type="match status" value="1"/>
</dbReference>
<keyword evidence="2" id="KW-0472">Membrane</keyword>
<keyword evidence="4" id="KW-1185">Reference proteome</keyword>
<evidence type="ECO:0000256" key="2">
    <source>
        <dbReference type="SAM" id="Phobius"/>
    </source>
</evidence>
<dbReference type="Proteomes" id="UP000000771">
    <property type="component" value="Chromosome"/>
</dbReference>
<reference evidence="3 4" key="1">
    <citation type="journal article" date="2009" name="Stand. Genomic Sci.">
        <title>Complete genome sequence of Acidimicrobium ferrooxidans type strain (ICP).</title>
        <authorList>
            <person name="Clum A."/>
            <person name="Nolan M."/>
            <person name="Lang E."/>
            <person name="Glavina Del Rio T."/>
            <person name="Tice H."/>
            <person name="Copeland A."/>
            <person name="Cheng J.F."/>
            <person name="Lucas S."/>
            <person name="Chen F."/>
            <person name="Bruce D."/>
            <person name="Goodwin L."/>
            <person name="Pitluck S."/>
            <person name="Ivanova N."/>
            <person name="Mavrommatis K."/>
            <person name="Mikhailova N."/>
            <person name="Pati A."/>
            <person name="Chen A."/>
            <person name="Palaniappan K."/>
            <person name="Goker M."/>
            <person name="Spring S."/>
            <person name="Land M."/>
            <person name="Hauser L."/>
            <person name="Chang Y.J."/>
            <person name="Jeffries C.C."/>
            <person name="Chain P."/>
            <person name="Bristow J."/>
            <person name="Eisen J.A."/>
            <person name="Markowitz V."/>
            <person name="Hugenholtz P."/>
            <person name="Kyrpides N.C."/>
            <person name="Klenk H.P."/>
            <person name="Lapidus A."/>
        </authorList>
    </citation>
    <scope>NUCLEOTIDE SEQUENCE [LARGE SCALE GENOMIC DNA]</scope>
    <source>
        <strain evidence="4">DSM 10331 / JCM 15462 / NBRC 103882 / ICP</strain>
    </source>
</reference>
<evidence type="ECO:0008006" key="5">
    <source>
        <dbReference type="Google" id="ProtNLM"/>
    </source>
</evidence>
<dbReference type="PANTHER" id="PTHR33219:SF14">
    <property type="entry name" value="PROTEIN COFACTOR ASSEMBLY OF COMPLEX C SUBUNIT B CCB3, CHLOROPLASTIC-RELATED"/>
    <property type="match status" value="1"/>
</dbReference>
<name>C7LZL0_ACIFD</name>
<dbReference type="RefSeq" id="WP_015798654.1">
    <property type="nucleotide sequence ID" value="NC_013124.1"/>
</dbReference>
<evidence type="ECO:0000313" key="4">
    <source>
        <dbReference type="Proteomes" id="UP000000771"/>
    </source>
</evidence>
<feature type="transmembrane region" description="Helical" evidence="2">
    <location>
        <begin position="7"/>
        <end position="27"/>
    </location>
</feature>
<dbReference type="eggNOG" id="COG0762">
    <property type="taxonomic scope" value="Bacteria"/>
</dbReference>
<dbReference type="PANTHER" id="PTHR33219">
    <property type="entry name" value="YLMG HOMOLOG PROTEIN 2, CHLOROPLASTIC"/>
    <property type="match status" value="1"/>
</dbReference>